<dbReference type="Proteomes" id="UP000016922">
    <property type="component" value="Unassembled WGS sequence"/>
</dbReference>
<evidence type="ECO:0000313" key="2">
    <source>
        <dbReference type="EMBL" id="EPE31063.1"/>
    </source>
</evidence>
<feature type="region of interest" description="Disordered" evidence="1">
    <location>
        <begin position="437"/>
        <end position="483"/>
    </location>
</feature>
<feature type="compositionally biased region" description="Low complexity" evidence="1">
    <location>
        <begin position="443"/>
        <end position="456"/>
    </location>
</feature>
<name>S3DXG9_GLAL2</name>
<dbReference type="RefSeq" id="XP_008082474.1">
    <property type="nucleotide sequence ID" value="XM_008084283.1"/>
</dbReference>
<evidence type="ECO:0000256" key="1">
    <source>
        <dbReference type="SAM" id="MobiDB-lite"/>
    </source>
</evidence>
<gene>
    <name evidence="2" type="ORF">GLAREA_04030</name>
</gene>
<keyword evidence="3" id="KW-1185">Reference proteome</keyword>
<evidence type="ECO:0000313" key="3">
    <source>
        <dbReference type="Proteomes" id="UP000016922"/>
    </source>
</evidence>
<feature type="region of interest" description="Disordered" evidence="1">
    <location>
        <begin position="152"/>
        <end position="208"/>
    </location>
</feature>
<reference evidence="2 3" key="1">
    <citation type="journal article" date="2013" name="BMC Genomics">
        <title>Genomics-driven discovery of the pneumocandin biosynthetic gene cluster in the fungus Glarea lozoyensis.</title>
        <authorList>
            <person name="Chen L."/>
            <person name="Yue Q."/>
            <person name="Zhang X."/>
            <person name="Xiang M."/>
            <person name="Wang C."/>
            <person name="Li S."/>
            <person name="Che Y."/>
            <person name="Ortiz-Lopez F.J."/>
            <person name="Bills G.F."/>
            <person name="Liu X."/>
            <person name="An Z."/>
        </authorList>
    </citation>
    <scope>NUCLEOTIDE SEQUENCE [LARGE SCALE GENOMIC DNA]</scope>
    <source>
        <strain evidence="3">ATCC 20868 / MF5171</strain>
    </source>
</reference>
<feature type="compositionally biased region" description="Low complexity" evidence="1">
    <location>
        <begin position="176"/>
        <end position="190"/>
    </location>
</feature>
<proteinExistence type="predicted"/>
<dbReference type="GeneID" id="19463085"/>
<sequence>MATTCEEYNVFARLTTMMVGVGTTNKMPYTRPFELPALKLQLSCDPFATNADDVRRLALFERLTDYMIKDKVLLPWPRARTAPSAQYLLHPSCKDRHWSISTPNNQLVQNSGWYIDLLCKQALSEATKEVMRKLEAFLDREAVTEVISEAVEDPSKATTLHPAPPQLAGTKRRRSNSTASSFSSGSEPSSPIAILPTSSFSGPSSKIRKLEIQSAPPEPVIIKRTPAPVEAQQIKRRDEHNIVSDALKELKTQYPDDEFETHVDILETRSKKGVLHWVMQHVFTGKHLESVYGRIRKTGKIFRKTPEHLSRMLRLEEQPSGRRIWHDIERYDHSATALQPLDSVLNVDGVTLKTTRSVPKNAKIDWTRNYQQPQGFTLIRGQTMAGQAKPTSLFEPASSTVDGAILDFASKTEFPKLDHSQKAIDNVAGRFAAARTLTPPTSSPVSESSNSMASSSAKLTEKASKHNSKLKQKTDSRPSDARISDVKDIYGNSWTYRDSEISSLRHEIQELQSQAAQSRKSKHSADETARMLGDMFDTNDIQRKAIEHLRIDTTKRMRELEETVTRQSKRIAKLKAERRQDHLAQQEIKKTMNAKFEAMAKENKKTLDALKSATALMKESQETSRKLNGQIQNLLQKAGVERPRRIKNEPRDF</sequence>
<dbReference type="KEGG" id="glz:GLAREA_04030"/>
<dbReference type="HOGENOM" id="CLU_419798_0_0_1"/>
<dbReference type="AlphaFoldDB" id="S3DXG9"/>
<organism evidence="2 3">
    <name type="scientific">Glarea lozoyensis (strain ATCC 20868 / MF5171)</name>
    <dbReference type="NCBI Taxonomy" id="1116229"/>
    <lineage>
        <taxon>Eukaryota</taxon>
        <taxon>Fungi</taxon>
        <taxon>Dikarya</taxon>
        <taxon>Ascomycota</taxon>
        <taxon>Pezizomycotina</taxon>
        <taxon>Leotiomycetes</taxon>
        <taxon>Helotiales</taxon>
        <taxon>Helotiaceae</taxon>
        <taxon>Glarea</taxon>
    </lineage>
</organism>
<protein>
    <submittedName>
        <fullName evidence="2">Uncharacterized protein</fullName>
    </submittedName>
</protein>
<dbReference type="EMBL" id="KE145363">
    <property type="protein sequence ID" value="EPE31063.1"/>
    <property type="molecule type" value="Genomic_DNA"/>
</dbReference>
<dbReference type="OrthoDB" id="10463482at2759"/>
<feature type="compositionally biased region" description="Basic and acidic residues" evidence="1">
    <location>
        <begin position="472"/>
        <end position="483"/>
    </location>
</feature>
<accession>S3DXG9</accession>